<gene>
    <name evidence="2" type="ORF">EDD34_3601</name>
</gene>
<dbReference type="AlphaFoldDB" id="A0A3N4ZBS8"/>
<sequence length="96" mass="10683">MPLQHSAQNVSGLDVEAVRQLSQVLQQSADQIKQAGEQVNAQMQQTEWNGSDASQYEEQWDGELFTQLNQIAERLVEHGQTAERNASEQEGTSNAL</sequence>
<dbReference type="RefSeq" id="WP_123815779.1">
    <property type="nucleotide sequence ID" value="NZ_RKQZ01000001.1"/>
</dbReference>
<dbReference type="EMBL" id="RKQZ01000001">
    <property type="protein sequence ID" value="RPF22922.1"/>
    <property type="molecule type" value="Genomic_DNA"/>
</dbReference>
<dbReference type="Gene3D" id="1.10.287.1060">
    <property type="entry name" value="ESAT-6-like"/>
    <property type="match status" value="1"/>
</dbReference>
<comment type="caution">
    <text evidence="2">The sequence shown here is derived from an EMBL/GenBank/DDBJ whole genome shotgun (WGS) entry which is preliminary data.</text>
</comment>
<dbReference type="SUPFAM" id="SSF140453">
    <property type="entry name" value="EsxAB dimer-like"/>
    <property type="match status" value="1"/>
</dbReference>
<feature type="compositionally biased region" description="Basic and acidic residues" evidence="1">
    <location>
        <begin position="76"/>
        <end position="87"/>
    </location>
</feature>
<feature type="region of interest" description="Disordered" evidence="1">
    <location>
        <begin position="35"/>
        <end position="55"/>
    </location>
</feature>
<dbReference type="InterPro" id="IPR036689">
    <property type="entry name" value="ESAT-6-like_sf"/>
</dbReference>
<organism evidence="2 3">
    <name type="scientific">Myceligenerans xiligouense</name>
    <dbReference type="NCBI Taxonomy" id="253184"/>
    <lineage>
        <taxon>Bacteria</taxon>
        <taxon>Bacillati</taxon>
        <taxon>Actinomycetota</taxon>
        <taxon>Actinomycetes</taxon>
        <taxon>Micrococcales</taxon>
        <taxon>Promicromonosporaceae</taxon>
        <taxon>Myceligenerans</taxon>
    </lineage>
</organism>
<accession>A0A3N4ZBS8</accession>
<proteinExistence type="predicted"/>
<keyword evidence="3" id="KW-1185">Reference proteome</keyword>
<evidence type="ECO:0000256" key="1">
    <source>
        <dbReference type="SAM" id="MobiDB-lite"/>
    </source>
</evidence>
<protein>
    <submittedName>
        <fullName evidence="2">Type VII secretion system (Wss) protein ESAT-6</fullName>
    </submittedName>
</protein>
<dbReference type="OrthoDB" id="5244663at2"/>
<feature type="region of interest" description="Disordered" evidence="1">
    <location>
        <begin position="76"/>
        <end position="96"/>
    </location>
</feature>
<reference evidence="2 3" key="1">
    <citation type="submission" date="2018-11" db="EMBL/GenBank/DDBJ databases">
        <title>Sequencing the genomes of 1000 actinobacteria strains.</title>
        <authorList>
            <person name="Klenk H.-P."/>
        </authorList>
    </citation>
    <scope>NUCLEOTIDE SEQUENCE [LARGE SCALE GENOMIC DNA]</scope>
    <source>
        <strain evidence="2 3">DSM 15700</strain>
    </source>
</reference>
<evidence type="ECO:0000313" key="3">
    <source>
        <dbReference type="Proteomes" id="UP000280501"/>
    </source>
</evidence>
<evidence type="ECO:0000313" key="2">
    <source>
        <dbReference type="EMBL" id="RPF22922.1"/>
    </source>
</evidence>
<dbReference type="Proteomes" id="UP000280501">
    <property type="component" value="Unassembled WGS sequence"/>
</dbReference>
<name>A0A3N4ZBS8_9MICO</name>